<gene>
    <name evidence="1" type="ORF">K3G42_029317</name>
</gene>
<dbReference type="EMBL" id="CM037619">
    <property type="protein sequence ID" value="KAH8008370.1"/>
    <property type="molecule type" value="Genomic_DNA"/>
</dbReference>
<comment type="caution">
    <text evidence="1">The sequence shown here is derived from an EMBL/GenBank/DDBJ whole genome shotgun (WGS) entry which is preliminary data.</text>
</comment>
<protein>
    <submittedName>
        <fullName evidence="1">Uncharacterized protein</fullName>
    </submittedName>
</protein>
<dbReference type="Proteomes" id="UP000827872">
    <property type="component" value="Linkage Group LG06"/>
</dbReference>
<keyword evidence="2" id="KW-1185">Reference proteome</keyword>
<evidence type="ECO:0000313" key="1">
    <source>
        <dbReference type="EMBL" id="KAH8008370.1"/>
    </source>
</evidence>
<evidence type="ECO:0000313" key="2">
    <source>
        <dbReference type="Proteomes" id="UP000827872"/>
    </source>
</evidence>
<organism evidence="1 2">
    <name type="scientific">Sphaerodactylus townsendi</name>
    <dbReference type="NCBI Taxonomy" id="933632"/>
    <lineage>
        <taxon>Eukaryota</taxon>
        <taxon>Metazoa</taxon>
        <taxon>Chordata</taxon>
        <taxon>Craniata</taxon>
        <taxon>Vertebrata</taxon>
        <taxon>Euteleostomi</taxon>
        <taxon>Lepidosauria</taxon>
        <taxon>Squamata</taxon>
        <taxon>Bifurcata</taxon>
        <taxon>Gekkota</taxon>
        <taxon>Sphaerodactylidae</taxon>
        <taxon>Sphaerodactylus</taxon>
    </lineage>
</organism>
<proteinExistence type="predicted"/>
<name>A0ACB8FTV7_9SAUR</name>
<sequence>MDKSGNNMQWPSVGKTRKVDKNTEYTNHLHRRLTTVWSSKQPDLSDERLYRNKYVMAERGTSRAAQVKVCLDIPVLCTLTKELLFHKTCLSTDSLSTDPPEPPEVKWNTGTLSVTGEHASEIATCISRNANPVPIIHWYKDDHPLQAPSERKRDLYVVSRTVKEASGLHTVSNTLYLRPNKTDKDSRFRCQVMYSMPHGELRSMESEYFQLTLHYYTENVKFSLHSPKIIKEGDDVQLLCQGDGNPPPEYIFSKMKGHDKFEDLGSNLDGVLVLPEVTKDDSGTYRCHVLDFDSPPEVELEKEETISVHYLDMLVLTPNRTVKVPLGGNIELSCFGSGSQTPTLSWRKGKEEVEHGGTLTLTSLTYGMAGRYTCEASVPSVPGLHKDQSVQVIVEGFRALSPILQNFL</sequence>
<reference evidence="1" key="1">
    <citation type="submission" date="2021-08" db="EMBL/GenBank/DDBJ databases">
        <title>The first chromosome-level gecko genome reveals the dynamic sex chromosomes of Neotropical dwarf geckos (Sphaerodactylidae: Sphaerodactylus).</title>
        <authorList>
            <person name="Pinto B.J."/>
            <person name="Keating S.E."/>
            <person name="Gamble T."/>
        </authorList>
    </citation>
    <scope>NUCLEOTIDE SEQUENCE</scope>
    <source>
        <strain evidence="1">TG3544</strain>
    </source>
</reference>
<accession>A0ACB8FTV7</accession>